<evidence type="ECO:0000256" key="6">
    <source>
        <dbReference type="ARBA" id="ARBA00023303"/>
    </source>
</evidence>
<dbReference type="EMBL" id="CP044548">
    <property type="protein sequence ID" value="QGX08679.1"/>
    <property type="molecule type" value="Genomic_DNA"/>
</dbReference>
<evidence type="ECO:0000256" key="10">
    <source>
        <dbReference type="HAMAP-Rule" id="MF_00454"/>
    </source>
</evidence>
<evidence type="ECO:0000256" key="2">
    <source>
        <dbReference type="ARBA" id="ARBA00022475"/>
    </source>
</evidence>
<keyword evidence="10" id="KW-0915">Sodium</keyword>
<keyword evidence="5 10" id="KW-0472">Membrane</keyword>
<keyword evidence="3 10" id="KW-0812">Transmembrane</keyword>
<proteinExistence type="inferred from homology"/>
<dbReference type="GeneID" id="59163175"/>
<accession>A0A650GF93</accession>
<dbReference type="Proteomes" id="UP000271708">
    <property type="component" value="Chromosome"/>
</dbReference>
<evidence type="ECO:0000256" key="3">
    <source>
        <dbReference type="ARBA" id="ARBA00022692"/>
    </source>
</evidence>
<feature type="transmembrane region" description="Helical" evidence="10">
    <location>
        <begin position="64"/>
        <end position="91"/>
    </location>
</feature>
<protein>
    <recommendedName>
        <fullName evidence="10">Fluoride-specific ion channel FluC</fullName>
    </recommendedName>
</protein>
<dbReference type="AlphaFoldDB" id="A0A650GF93"/>
<feature type="transmembrane region" description="Helical" evidence="10">
    <location>
        <begin position="39"/>
        <end position="58"/>
    </location>
</feature>
<keyword evidence="2 10" id="KW-1003">Cell membrane</keyword>
<dbReference type="GO" id="GO:0140114">
    <property type="term" value="P:cellular detoxification of fluoride"/>
    <property type="evidence" value="ECO:0007669"/>
    <property type="project" value="UniProtKB-UniRule"/>
</dbReference>
<evidence type="ECO:0000256" key="7">
    <source>
        <dbReference type="ARBA" id="ARBA00035120"/>
    </source>
</evidence>
<dbReference type="RefSeq" id="WP_123091442.1">
    <property type="nucleotide sequence ID" value="NZ_BAAAKD010000051.1"/>
</dbReference>
<evidence type="ECO:0000256" key="1">
    <source>
        <dbReference type="ARBA" id="ARBA00004651"/>
    </source>
</evidence>
<feature type="binding site" evidence="10">
    <location>
        <position position="75"/>
    </location>
    <ligand>
        <name>Na(+)</name>
        <dbReference type="ChEBI" id="CHEBI:29101"/>
        <note>structural</note>
    </ligand>
</feature>
<gene>
    <name evidence="10" type="primary">fluC</name>
    <name evidence="10" type="synonym">crcB</name>
    <name evidence="11" type="ORF">EEW87_17325</name>
</gene>
<evidence type="ECO:0000313" key="12">
    <source>
        <dbReference type="Proteomes" id="UP000271708"/>
    </source>
</evidence>
<comment type="function">
    <text evidence="9 10">Fluoride-specific ion channel. Important for reducing fluoride concentration in the cell, thus reducing its toxicity.</text>
</comment>
<keyword evidence="4 10" id="KW-1133">Transmembrane helix</keyword>
<comment type="activity regulation">
    <text evidence="10">Na(+) is not transported, but it plays an essential structural role and its presence is essential for fluoride channel function.</text>
</comment>
<comment type="subcellular location">
    <subcellularLocation>
        <location evidence="1 10">Cell membrane</location>
        <topology evidence="1 10">Multi-pass membrane protein</topology>
    </subcellularLocation>
</comment>
<organism evidence="11 12">
    <name type="scientific">Janibacter melonis</name>
    <dbReference type="NCBI Taxonomy" id="262209"/>
    <lineage>
        <taxon>Bacteria</taxon>
        <taxon>Bacillati</taxon>
        <taxon>Actinomycetota</taxon>
        <taxon>Actinomycetes</taxon>
        <taxon>Micrococcales</taxon>
        <taxon>Intrasporangiaceae</taxon>
        <taxon>Janibacter</taxon>
    </lineage>
</organism>
<dbReference type="HAMAP" id="MF_00454">
    <property type="entry name" value="FluC"/>
    <property type="match status" value="1"/>
</dbReference>
<dbReference type="GO" id="GO:0005886">
    <property type="term" value="C:plasma membrane"/>
    <property type="evidence" value="ECO:0007669"/>
    <property type="project" value="UniProtKB-SubCell"/>
</dbReference>
<evidence type="ECO:0000256" key="9">
    <source>
        <dbReference type="ARBA" id="ARBA00049940"/>
    </source>
</evidence>
<comment type="similarity">
    <text evidence="7 10">Belongs to the fluoride channel Fluc/FEX (TC 1.A.43) family.</text>
</comment>
<comment type="catalytic activity">
    <reaction evidence="8">
        <text>fluoride(in) = fluoride(out)</text>
        <dbReference type="Rhea" id="RHEA:76159"/>
        <dbReference type="ChEBI" id="CHEBI:17051"/>
    </reaction>
    <physiologicalReaction direction="left-to-right" evidence="8">
        <dbReference type="Rhea" id="RHEA:76160"/>
    </physiologicalReaction>
</comment>
<dbReference type="InterPro" id="IPR003691">
    <property type="entry name" value="FluC"/>
</dbReference>
<evidence type="ECO:0000256" key="4">
    <source>
        <dbReference type="ARBA" id="ARBA00022989"/>
    </source>
</evidence>
<evidence type="ECO:0000256" key="8">
    <source>
        <dbReference type="ARBA" id="ARBA00035585"/>
    </source>
</evidence>
<evidence type="ECO:0000313" key="11">
    <source>
        <dbReference type="EMBL" id="QGX08679.1"/>
    </source>
</evidence>
<dbReference type="KEGG" id="jme:EEW87_17325"/>
<keyword evidence="10" id="KW-0479">Metal-binding</keyword>
<keyword evidence="6 10" id="KW-0407">Ion channel</keyword>
<name>A0A650GF93_9MICO</name>
<dbReference type="Pfam" id="PF02537">
    <property type="entry name" value="CRCB"/>
    <property type="match status" value="1"/>
</dbReference>
<keyword evidence="10" id="KW-0406">Ion transport</keyword>
<feature type="transmembrane region" description="Helical" evidence="10">
    <location>
        <begin position="6"/>
        <end position="27"/>
    </location>
</feature>
<dbReference type="GO" id="GO:0062054">
    <property type="term" value="F:fluoride channel activity"/>
    <property type="evidence" value="ECO:0007669"/>
    <property type="project" value="UniProtKB-UniRule"/>
</dbReference>
<feature type="transmembrane region" description="Helical" evidence="10">
    <location>
        <begin position="98"/>
        <end position="120"/>
    </location>
</feature>
<evidence type="ECO:0000256" key="5">
    <source>
        <dbReference type="ARBA" id="ARBA00023136"/>
    </source>
</evidence>
<keyword evidence="10" id="KW-0813">Transport</keyword>
<feature type="binding site" evidence="10">
    <location>
        <position position="78"/>
    </location>
    <ligand>
        <name>Na(+)</name>
        <dbReference type="ChEBI" id="CHEBI:29101"/>
        <note>structural</note>
    </ligand>
</feature>
<sequence length="125" mass="12101">MSGLDLVLVALGGAAGASSRHLVVGWAQRALGATPTGGTVLVNVVGSFVLGLVAAVVASGGPGWVLALVGAGWCGAFTTFSSHAVEVAAALRAGRARVAVVNLAVSLIGCLLVVVLGWTLGSALA</sequence>
<reference evidence="11 12" key="1">
    <citation type="submission" date="2019-09" db="EMBL/GenBank/DDBJ databases">
        <title>Complete Genome Sequence of Janibacter melonis M714 with both human health impact and industrial applications.</title>
        <authorList>
            <person name="Jin M."/>
            <person name="Zhao Q.R."/>
        </authorList>
    </citation>
    <scope>NUCLEOTIDE SEQUENCE [LARGE SCALE GENOMIC DNA]</scope>
    <source>
        <strain evidence="11 12">M714</strain>
    </source>
</reference>
<dbReference type="GO" id="GO:0046872">
    <property type="term" value="F:metal ion binding"/>
    <property type="evidence" value="ECO:0007669"/>
    <property type="project" value="UniProtKB-KW"/>
</dbReference>